<evidence type="ECO:0000256" key="4">
    <source>
        <dbReference type="ARBA" id="ARBA00023194"/>
    </source>
</evidence>
<evidence type="ECO:0000256" key="3">
    <source>
        <dbReference type="ARBA" id="ARBA00023004"/>
    </source>
</evidence>
<dbReference type="PANTHER" id="PTHR10696">
    <property type="entry name" value="GAMMA-BUTYROBETAINE HYDROXYLASE-RELATED"/>
    <property type="match status" value="1"/>
</dbReference>
<dbReference type="InterPro" id="IPR003819">
    <property type="entry name" value="TauD/TfdA-like"/>
</dbReference>
<dbReference type="Proteomes" id="UP000663908">
    <property type="component" value="Chromosome"/>
</dbReference>
<dbReference type="Pfam" id="PF02668">
    <property type="entry name" value="TauD"/>
    <property type="match status" value="1"/>
</dbReference>
<evidence type="ECO:0000259" key="5">
    <source>
        <dbReference type="Pfam" id="PF02668"/>
    </source>
</evidence>
<reference evidence="6 7" key="1">
    <citation type="submission" date="2021-03" db="EMBL/GenBank/DDBJ databases">
        <title>Complete genome sequence of Streptomyces cyanogenus S136, producer of anticancer angucycline landomycin A.</title>
        <authorList>
            <person name="Hrab P."/>
            <person name="Ruckert C."/>
            <person name="Busche T."/>
            <person name="Ostash I."/>
            <person name="Kalinowski J."/>
            <person name="Fedorenko V."/>
            <person name="Yushchuk O."/>
            <person name="Ostash B."/>
        </authorList>
    </citation>
    <scope>NUCLEOTIDE SEQUENCE [LARGE SCALE GENOMIC DNA]</scope>
    <source>
        <strain evidence="6 7">S136</strain>
    </source>
</reference>
<dbReference type="InterPro" id="IPR050411">
    <property type="entry name" value="AlphaKG_dependent_hydroxylases"/>
</dbReference>
<sequence>MGTSVDFGSAPCLAWTFEAGKPASVTAPQFDGIGDTCKWLTSTHPEIMAGLREYGAVYLRGLPVNTVDSVAMIRDVFIPQRTPYREKATPRSSFGKDIYSSTDLPPSQPIRMHNENSYTLTFPGLLMFACLTAPEEGGATPVADCRRILRSLPSELVERMRATGWILTRNYSEHISLDWRTVFASDSKEQVEEYCGENLISCNWDDADHLRTAQLRPGIVRHPETGEEVWFNHLAFWNSWALDPDIREALIDEFGPGGLPFETSFGDGARLTQEELEVISAAYAEATVRETWQPGDIMLVDNILTAHGRDSFQGDRKIVVAMGAPVDIQACRPTVAPAATRL</sequence>
<evidence type="ECO:0000313" key="6">
    <source>
        <dbReference type="EMBL" id="QTE01455.1"/>
    </source>
</evidence>
<feature type="domain" description="TauD/TfdA-like" evidence="5">
    <location>
        <begin position="42"/>
        <end position="321"/>
    </location>
</feature>
<evidence type="ECO:0000256" key="1">
    <source>
        <dbReference type="ARBA" id="ARBA00001954"/>
    </source>
</evidence>
<evidence type="ECO:0000256" key="2">
    <source>
        <dbReference type="ARBA" id="ARBA00023002"/>
    </source>
</evidence>
<accession>A0ABX7TXF6</accession>
<proteinExistence type="predicted"/>
<keyword evidence="2" id="KW-0560">Oxidoreductase</keyword>
<gene>
    <name evidence="6" type="ORF">S1361_29275</name>
</gene>
<keyword evidence="4" id="KW-0045">Antibiotic biosynthesis</keyword>
<dbReference type="SUPFAM" id="SSF51197">
    <property type="entry name" value="Clavaminate synthase-like"/>
    <property type="match status" value="1"/>
</dbReference>
<dbReference type="Gene3D" id="3.60.130.10">
    <property type="entry name" value="Clavaminate synthase-like"/>
    <property type="match status" value="1"/>
</dbReference>
<dbReference type="EMBL" id="CP071839">
    <property type="protein sequence ID" value="QTE01455.1"/>
    <property type="molecule type" value="Genomic_DNA"/>
</dbReference>
<dbReference type="RefSeq" id="WP_243769338.1">
    <property type="nucleotide sequence ID" value="NZ_CP071839.1"/>
</dbReference>
<name>A0ABX7TXF6_STRCY</name>
<evidence type="ECO:0000313" key="7">
    <source>
        <dbReference type="Proteomes" id="UP000663908"/>
    </source>
</evidence>
<dbReference type="InterPro" id="IPR042098">
    <property type="entry name" value="TauD-like_sf"/>
</dbReference>
<dbReference type="PANTHER" id="PTHR10696:SF56">
    <property type="entry name" value="TAUD_TFDA-LIKE DOMAIN-CONTAINING PROTEIN"/>
    <property type="match status" value="1"/>
</dbReference>
<comment type="cofactor">
    <cofactor evidence="1">
        <name>Fe(2+)</name>
        <dbReference type="ChEBI" id="CHEBI:29033"/>
    </cofactor>
</comment>
<keyword evidence="3" id="KW-0408">Iron</keyword>
<keyword evidence="7" id="KW-1185">Reference proteome</keyword>
<protein>
    <submittedName>
        <fullName evidence="6">Peptide synthase</fullName>
    </submittedName>
</protein>
<organism evidence="6 7">
    <name type="scientific">Streptomyces cyanogenus</name>
    <dbReference type="NCBI Taxonomy" id="80860"/>
    <lineage>
        <taxon>Bacteria</taxon>
        <taxon>Bacillati</taxon>
        <taxon>Actinomycetota</taxon>
        <taxon>Actinomycetes</taxon>
        <taxon>Kitasatosporales</taxon>
        <taxon>Streptomycetaceae</taxon>
        <taxon>Streptomyces</taxon>
    </lineage>
</organism>